<dbReference type="Proteomes" id="UP001224674">
    <property type="component" value="Chromosome"/>
</dbReference>
<name>A0AAJ6DDJ9_9MICC</name>
<sequence length="167" mass="18308">MSIIRAYFCPEDSTRPTHYREAWWDEDQHEFVVHYGKVGATGVDTAEKLEDCAQAEALLSGFSQQCTEDGYQPIDPAEMEQLQITYTLRGTEPSDVESHQAQTLATLTTRELAWRGLGEADSPVLNAGAFTIAVATVHPGRSREIIPTVVKAAGVQASKVTVRKTNA</sequence>
<evidence type="ECO:0000313" key="1">
    <source>
        <dbReference type="EMBL" id="WGH93927.1"/>
    </source>
</evidence>
<evidence type="ECO:0008006" key="3">
    <source>
        <dbReference type="Google" id="ProtNLM"/>
    </source>
</evidence>
<dbReference type="RefSeq" id="WP_110099695.1">
    <property type="nucleotide sequence ID" value="NZ_CP122561.1"/>
</dbReference>
<evidence type="ECO:0000313" key="2">
    <source>
        <dbReference type="Proteomes" id="UP001224674"/>
    </source>
</evidence>
<keyword evidence="2" id="KW-1185">Reference proteome</keyword>
<dbReference type="EMBL" id="CP122566">
    <property type="protein sequence ID" value="WGH93927.1"/>
    <property type="molecule type" value="Genomic_DNA"/>
</dbReference>
<organism evidence="1 2">
    <name type="scientific">Auritidibacter ignavus</name>
    <dbReference type="NCBI Taxonomy" id="678932"/>
    <lineage>
        <taxon>Bacteria</taxon>
        <taxon>Bacillati</taxon>
        <taxon>Actinomycetota</taxon>
        <taxon>Actinomycetes</taxon>
        <taxon>Micrococcales</taxon>
        <taxon>Micrococcaceae</taxon>
        <taxon>Auritidibacter</taxon>
    </lineage>
</organism>
<gene>
    <name evidence="1" type="ORF">QDX21_03770</name>
</gene>
<protein>
    <recommendedName>
        <fullName evidence="3">WGR domain-containing protein</fullName>
    </recommendedName>
</protein>
<accession>A0AAJ6DDJ9</accession>
<proteinExistence type="predicted"/>
<reference evidence="1 2" key="1">
    <citation type="submission" date="2023-03" db="EMBL/GenBank/DDBJ databases">
        <title>Complete genome sequences of several Auritidibacter ignavus strains isolated from ear infections.</title>
        <authorList>
            <person name="Baehr T."/>
            <person name="Baumhoegger A.M."/>
        </authorList>
    </citation>
    <scope>NUCLEOTIDE SEQUENCE [LARGE SCALE GENOMIC DNA]</scope>
    <source>
        <strain evidence="1 2">BABAE-6</strain>
    </source>
</reference>
<dbReference type="AlphaFoldDB" id="A0AAJ6DDJ9"/>